<evidence type="ECO:0000313" key="9">
    <source>
        <dbReference type="Proteomes" id="UP000029055"/>
    </source>
</evidence>
<dbReference type="GO" id="GO:0005737">
    <property type="term" value="C:cytoplasm"/>
    <property type="evidence" value="ECO:0007669"/>
    <property type="project" value="UniProtKB-SubCell"/>
</dbReference>
<dbReference type="NCBIfam" id="TIGR01850">
    <property type="entry name" value="argC"/>
    <property type="match status" value="1"/>
</dbReference>
<dbReference type="EC" id="1.2.1.38" evidence="5"/>
<dbReference type="PANTHER" id="PTHR32338:SF10">
    <property type="entry name" value="N-ACETYL-GAMMA-GLUTAMYL-PHOSPHATE REDUCTASE, CHLOROPLASTIC-RELATED"/>
    <property type="match status" value="1"/>
</dbReference>
<dbReference type="GO" id="GO:0070401">
    <property type="term" value="F:NADP+ binding"/>
    <property type="evidence" value="ECO:0007669"/>
    <property type="project" value="InterPro"/>
</dbReference>
<evidence type="ECO:0000256" key="4">
    <source>
        <dbReference type="ARBA" id="ARBA00023002"/>
    </source>
</evidence>
<dbReference type="EMBL" id="JGZR01000007">
    <property type="protein sequence ID" value="KFJ03053.1"/>
    <property type="molecule type" value="Genomic_DNA"/>
</dbReference>
<dbReference type="GO" id="GO:0051287">
    <property type="term" value="F:NAD binding"/>
    <property type="evidence" value="ECO:0007669"/>
    <property type="project" value="InterPro"/>
</dbReference>
<dbReference type="GO" id="GO:0003942">
    <property type="term" value="F:N-acetyl-gamma-glutamyl-phosphate reductase activity"/>
    <property type="evidence" value="ECO:0007669"/>
    <property type="project" value="UniProtKB-UniRule"/>
</dbReference>
<comment type="similarity">
    <text evidence="5">Belongs to the NAGSA dehydrogenase family. Type 1 subfamily.</text>
</comment>
<dbReference type="UniPathway" id="UPA00068">
    <property type="reaction ID" value="UER00108"/>
</dbReference>
<dbReference type="Gene3D" id="3.40.50.720">
    <property type="entry name" value="NAD(P)-binding Rossmann-like Domain"/>
    <property type="match status" value="1"/>
</dbReference>
<keyword evidence="5" id="KW-0963">Cytoplasm</keyword>
<dbReference type="InterPro" id="IPR023013">
    <property type="entry name" value="AGPR_AS"/>
</dbReference>
<evidence type="ECO:0000313" key="8">
    <source>
        <dbReference type="EMBL" id="KFJ03053.1"/>
    </source>
</evidence>
<keyword evidence="9" id="KW-1185">Reference proteome</keyword>
<dbReference type="InterPro" id="IPR058924">
    <property type="entry name" value="AGPR_dimerisation_dom"/>
</dbReference>
<evidence type="ECO:0000259" key="7">
    <source>
        <dbReference type="SMART" id="SM00859"/>
    </source>
</evidence>
<comment type="subcellular location">
    <subcellularLocation>
        <location evidence="5">Cytoplasm</location>
    </subcellularLocation>
</comment>
<keyword evidence="1 5" id="KW-0055">Arginine biosynthesis</keyword>
<dbReference type="STRING" id="77635.BISU_0981"/>
<dbReference type="RefSeq" id="WP_024463990.1">
    <property type="nucleotide sequence ID" value="NZ_CP062939.1"/>
</dbReference>
<dbReference type="Pfam" id="PF22698">
    <property type="entry name" value="Semialdhyde_dhC_1"/>
    <property type="match status" value="1"/>
</dbReference>
<dbReference type="AlphaFoldDB" id="A0A087E5K2"/>
<dbReference type="CDD" id="cd24148">
    <property type="entry name" value="AGPR_1_actinobacAGPR_like"/>
    <property type="match status" value="1"/>
</dbReference>
<keyword evidence="4 5" id="KW-0560">Oxidoreductase</keyword>
<dbReference type="InterPro" id="IPR000534">
    <property type="entry name" value="Semialdehyde_DH_NAD-bd"/>
</dbReference>
<dbReference type="GO" id="GO:0006526">
    <property type="term" value="P:L-arginine biosynthetic process"/>
    <property type="evidence" value="ECO:0007669"/>
    <property type="project" value="UniProtKB-UniRule"/>
</dbReference>
<comment type="catalytic activity">
    <reaction evidence="5">
        <text>N-acetyl-L-glutamate 5-semialdehyde + phosphate + NADP(+) = N-acetyl-L-glutamyl 5-phosphate + NADPH + H(+)</text>
        <dbReference type="Rhea" id="RHEA:21588"/>
        <dbReference type="ChEBI" id="CHEBI:15378"/>
        <dbReference type="ChEBI" id="CHEBI:29123"/>
        <dbReference type="ChEBI" id="CHEBI:43474"/>
        <dbReference type="ChEBI" id="CHEBI:57783"/>
        <dbReference type="ChEBI" id="CHEBI:57936"/>
        <dbReference type="ChEBI" id="CHEBI:58349"/>
        <dbReference type="EC" id="1.2.1.38"/>
    </reaction>
</comment>
<protein>
    <recommendedName>
        <fullName evidence="5">N-acetyl-gamma-glutamyl-phosphate reductase</fullName>
        <shortName evidence="5">AGPR</shortName>
        <ecNumber evidence="5">1.2.1.38</ecNumber>
    </recommendedName>
    <alternativeName>
        <fullName evidence="5">N-acetyl-glutamate semialdehyde dehydrogenase</fullName>
        <shortName evidence="5">NAGSA dehydrogenase</shortName>
    </alternativeName>
</protein>
<dbReference type="Proteomes" id="UP000029055">
    <property type="component" value="Unassembled WGS sequence"/>
</dbReference>
<dbReference type="Pfam" id="PF01118">
    <property type="entry name" value="Semialdhyde_dh"/>
    <property type="match status" value="1"/>
</dbReference>
<name>A0A087E5K2_9BIFI</name>
<evidence type="ECO:0000256" key="3">
    <source>
        <dbReference type="ARBA" id="ARBA00022857"/>
    </source>
</evidence>
<proteinExistence type="inferred from homology"/>
<dbReference type="SUPFAM" id="SSF55347">
    <property type="entry name" value="Glyceraldehyde-3-phosphate dehydrogenase-like, C-terminal domain"/>
    <property type="match status" value="1"/>
</dbReference>
<dbReference type="PANTHER" id="PTHR32338">
    <property type="entry name" value="N-ACETYL-GAMMA-GLUTAMYL-PHOSPHATE REDUCTASE, CHLOROPLASTIC-RELATED-RELATED"/>
    <property type="match status" value="1"/>
</dbReference>
<dbReference type="SMART" id="SM00859">
    <property type="entry name" value="Semialdhyde_dh"/>
    <property type="match status" value="1"/>
</dbReference>
<evidence type="ECO:0000256" key="1">
    <source>
        <dbReference type="ARBA" id="ARBA00022571"/>
    </source>
</evidence>
<sequence>MSRYSVAVAGATGYAGGEAVRILAQHPDFEVACVTGHASAGERFGRLMPHIPQLADLVIEETTPEVLNHYDVVVLALPHGASGPLADRLDPSVRVVDLGADHRLEEQTAWDSFYGGDFHEHWAYGMPELVTGTHDDGSYRRQRETLAGATRIAGPGCNVTAVTLALQPAIAHGLVDPKGIVADLAVGYSGAGKSLKRTDLLASEAFGSAHAYGVGGSHRHIPEILQNFAHAAGLEARDAERFAIGFTPILVPMARGILACVSAPLSEKAQGMNDAAIHDVWSGLYCDQQFITVLPDGELPATQNVLGSNAAQIQVAVDHNANRLLAIAAIDNLNRGTAGQAVQSLNIALGLPEDKGLNKIGVAP</sequence>
<dbReference type="CDD" id="cd23934">
    <property type="entry name" value="AGPR_1_C"/>
    <property type="match status" value="1"/>
</dbReference>
<organism evidence="8 9">
    <name type="scientific">Bifidobacterium subtile</name>
    <dbReference type="NCBI Taxonomy" id="77635"/>
    <lineage>
        <taxon>Bacteria</taxon>
        <taxon>Bacillati</taxon>
        <taxon>Actinomycetota</taxon>
        <taxon>Actinomycetes</taxon>
        <taxon>Bifidobacteriales</taxon>
        <taxon>Bifidobacteriaceae</taxon>
        <taxon>Bifidobacterium</taxon>
    </lineage>
</organism>
<comment type="function">
    <text evidence="5">Catalyzes the NADPH-dependent reduction of N-acetyl-5-glutamyl phosphate to yield N-acetyl-L-glutamate 5-semialdehyde.</text>
</comment>
<feature type="active site" evidence="5 6">
    <location>
        <position position="157"/>
    </location>
</feature>
<dbReference type="InterPro" id="IPR000706">
    <property type="entry name" value="AGPR_type-1"/>
</dbReference>
<evidence type="ECO:0000256" key="6">
    <source>
        <dbReference type="PROSITE-ProRule" id="PRU10010"/>
    </source>
</evidence>
<dbReference type="InterPro" id="IPR050085">
    <property type="entry name" value="AGPR"/>
</dbReference>
<comment type="pathway">
    <text evidence="5">Amino-acid biosynthesis; L-arginine biosynthesis; N(2)-acetyl-L-ornithine from L-glutamate: step 3/4.</text>
</comment>
<keyword evidence="3 5" id="KW-0521">NADP</keyword>
<comment type="caution">
    <text evidence="8">The sequence shown here is derived from an EMBL/GenBank/DDBJ whole genome shotgun (WGS) entry which is preliminary data.</text>
</comment>
<accession>A0A087E5K2</accession>
<dbReference type="PROSITE" id="PS01224">
    <property type="entry name" value="ARGC"/>
    <property type="match status" value="1"/>
</dbReference>
<dbReference type="InterPro" id="IPR036291">
    <property type="entry name" value="NAD(P)-bd_dom_sf"/>
</dbReference>
<evidence type="ECO:0000256" key="2">
    <source>
        <dbReference type="ARBA" id="ARBA00022605"/>
    </source>
</evidence>
<dbReference type="Gene3D" id="3.30.360.10">
    <property type="entry name" value="Dihydrodipicolinate Reductase, domain 2"/>
    <property type="match status" value="1"/>
</dbReference>
<dbReference type="OrthoDB" id="9801289at2"/>
<evidence type="ECO:0000256" key="5">
    <source>
        <dbReference type="HAMAP-Rule" id="MF_00150"/>
    </source>
</evidence>
<feature type="domain" description="Semialdehyde dehydrogenase NAD-binding" evidence="7">
    <location>
        <begin position="5"/>
        <end position="137"/>
    </location>
</feature>
<dbReference type="SUPFAM" id="SSF51735">
    <property type="entry name" value="NAD(P)-binding Rossmann-fold domains"/>
    <property type="match status" value="1"/>
</dbReference>
<reference evidence="8 9" key="1">
    <citation type="submission" date="2014-03" db="EMBL/GenBank/DDBJ databases">
        <title>Genomics of Bifidobacteria.</title>
        <authorList>
            <person name="Ventura M."/>
            <person name="Milani C."/>
            <person name="Lugli G.A."/>
        </authorList>
    </citation>
    <scope>NUCLEOTIDE SEQUENCE [LARGE SCALE GENOMIC DNA]</scope>
    <source>
        <strain evidence="8 9">LMG 11597</strain>
    </source>
</reference>
<keyword evidence="2 5" id="KW-0028">Amino-acid biosynthesis</keyword>
<dbReference type="eggNOG" id="COG0002">
    <property type="taxonomic scope" value="Bacteria"/>
</dbReference>
<dbReference type="HAMAP" id="MF_00150">
    <property type="entry name" value="ArgC_type1"/>
    <property type="match status" value="1"/>
</dbReference>
<gene>
    <name evidence="5" type="primary">argC</name>
    <name evidence="8" type="ORF">BISU_0981</name>
</gene>